<sequence length="101" mass="11153">MPYTHCLLSIFQQLSDGSSEDLEVLDTDSSEGPSGLGPICFCPDTKPDAPQNAETAGDAYSVGLYYLKLREKCSIKPERVLNRKTWMRALVRAAVHGIIKH</sequence>
<proteinExistence type="predicted"/>
<name>A0A9D3XSG1_9SAUR</name>
<dbReference type="AlphaFoldDB" id="A0A9D3XSG1"/>
<gene>
    <name evidence="1" type="ORF">KIL84_018032</name>
</gene>
<evidence type="ECO:0000313" key="1">
    <source>
        <dbReference type="EMBL" id="KAH1185283.1"/>
    </source>
</evidence>
<dbReference type="EMBL" id="JAHDVG010000463">
    <property type="protein sequence ID" value="KAH1185283.1"/>
    <property type="molecule type" value="Genomic_DNA"/>
</dbReference>
<organism evidence="1 2">
    <name type="scientific">Mauremys mutica</name>
    <name type="common">yellowpond turtle</name>
    <dbReference type="NCBI Taxonomy" id="74926"/>
    <lineage>
        <taxon>Eukaryota</taxon>
        <taxon>Metazoa</taxon>
        <taxon>Chordata</taxon>
        <taxon>Craniata</taxon>
        <taxon>Vertebrata</taxon>
        <taxon>Euteleostomi</taxon>
        <taxon>Archelosauria</taxon>
        <taxon>Testudinata</taxon>
        <taxon>Testudines</taxon>
        <taxon>Cryptodira</taxon>
        <taxon>Durocryptodira</taxon>
        <taxon>Testudinoidea</taxon>
        <taxon>Geoemydidae</taxon>
        <taxon>Geoemydinae</taxon>
        <taxon>Mauremys</taxon>
    </lineage>
</organism>
<accession>A0A9D3XSG1</accession>
<reference evidence="1" key="1">
    <citation type="submission" date="2021-09" db="EMBL/GenBank/DDBJ databases">
        <title>The genome of Mauremys mutica provides insights into the evolution of semi-aquatic lifestyle.</title>
        <authorList>
            <person name="Gong S."/>
            <person name="Gao Y."/>
        </authorList>
    </citation>
    <scope>NUCLEOTIDE SEQUENCE</scope>
    <source>
        <strain evidence="1">MM-2020</strain>
        <tissue evidence="1">Muscle</tissue>
    </source>
</reference>
<evidence type="ECO:0000313" key="2">
    <source>
        <dbReference type="Proteomes" id="UP000827986"/>
    </source>
</evidence>
<dbReference type="Proteomes" id="UP000827986">
    <property type="component" value="Unassembled WGS sequence"/>
</dbReference>
<keyword evidence="2" id="KW-1185">Reference proteome</keyword>
<comment type="caution">
    <text evidence="1">The sequence shown here is derived from an EMBL/GenBank/DDBJ whole genome shotgun (WGS) entry which is preliminary data.</text>
</comment>
<protein>
    <submittedName>
        <fullName evidence="1">Uncharacterized protein</fullName>
    </submittedName>
</protein>